<comment type="caution">
    <text evidence="1">The sequence shown here is derived from an EMBL/GenBank/DDBJ whole genome shotgun (WGS) entry which is preliminary data.</text>
</comment>
<gene>
    <name evidence="1" type="ORF">LEP1GSC186_2419</name>
</gene>
<accession>M6V0S0</accession>
<sequence>MLIERELDVIEISKNFIFNCFFPSKNSKLSQKAKIDLNLLSSIKVQTSCD</sequence>
<proteinExistence type="predicted"/>
<dbReference type="Proteomes" id="UP000012153">
    <property type="component" value="Unassembled WGS sequence"/>
</dbReference>
<evidence type="ECO:0000313" key="2">
    <source>
        <dbReference type="Proteomes" id="UP000012153"/>
    </source>
</evidence>
<dbReference type="AlphaFoldDB" id="M6V0S0"/>
<dbReference type="EMBL" id="AHOP02000001">
    <property type="protein sequence ID" value="EMO43148.1"/>
    <property type="molecule type" value="Genomic_DNA"/>
</dbReference>
<name>M6V0S0_9LEPT</name>
<protein>
    <submittedName>
        <fullName evidence="1">Uncharacterized protein</fullName>
    </submittedName>
</protein>
<reference evidence="1 2" key="1">
    <citation type="submission" date="2013-01" db="EMBL/GenBank/DDBJ databases">
        <authorList>
            <person name="Harkins D.M."/>
            <person name="Durkin A.S."/>
            <person name="Brinkac L.M."/>
            <person name="Haft D.H."/>
            <person name="Selengut J.D."/>
            <person name="Sanka R."/>
            <person name="DePew J."/>
            <person name="Purushe J."/>
            <person name="Matthias M.A."/>
            <person name="Vinetz J.M."/>
            <person name="Sutton G.G."/>
            <person name="Nierman W.C."/>
            <person name="Fouts D.E."/>
        </authorList>
    </citation>
    <scope>NUCLEOTIDE SEQUENCE [LARGE SCALE GENOMIC DNA]</scope>
    <source>
        <strain evidence="1 2">ZUN142</strain>
    </source>
</reference>
<organism evidence="1 2">
    <name type="scientific">Leptospira noguchii serovar Autumnalis str. ZUN142</name>
    <dbReference type="NCBI Taxonomy" id="1085540"/>
    <lineage>
        <taxon>Bacteria</taxon>
        <taxon>Pseudomonadati</taxon>
        <taxon>Spirochaetota</taxon>
        <taxon>Spirochaetia</taxon>
        <taxon>Leptospirales</taxon>
        <taxon>Leptospiraceae</taxon>
        <taxon>Leptospira</taxon>
    </lineage>
</organism>
<evidence type="ECO:0000313" key="1">
    <source>
        <dbReference type="EMBL" id="EMO43148.1"/>
    </source>
</evidence>